<dbReference type="NCBIfam" id="NF009515">
    <property type="entry name" value="PRK12874.1"/>
    <property type="match status" value="1"/>
</dbReference>
<evidence type="ECO:0000256" key="4">
    <source>
        <dbReference type="ARBA" id="ARBA00022475"/>
    </source>
</evidence>
<evidence type="ECO:0000256" key="3">
    <source>
        <dbReference type="ARBA" id="ARBA00005985"/>
    </source>
</evidence>
<keyword evidence="7" id="KW-0831">Ubiquinone biosynthesis</keyword>
<evidence type="ECO:0000256" key="1">
    <source>
        <dbReference type="ARBA" id="ARBA00001946"/>
    </source>
</evidence>
<dbReference type="InterPro" id="IPR039653">
    <property type="entry name" value="Prenyltransferase"/>
</dbReference>
<feature type="transmembrane region" description="Helical" evidence="12">
    <location>
        <begin position="262"/>
        <end position="283"/>
    </location>
</feature>
<dbReference type="Gene3D" id="1.20.120.1780">
    <property type="entry name" value="UbiA prenyltransferase"/>
    <property type="match status" value="1"/>
</dbReference>
<dbReference type="RefSeq" id="WP_006564102.1">
    <property type="nucleotide sequence ID" value="NZ_AP019774.1"/>
</dbReference>
<accession>A0A6J4CWS2</accession>
<keyword evidence="8 12" id="KW-0812">Transmembrane</keyword>
<feature type="transmembrane region" description="Helical" evidence="12">
    <location>
        <begin position="45"/>
        <end position="67"/>
    </location>
</feature>
<protein>
    <recommendedName>
        <fullName evidence="11">4-hydroxybenzoate polyprenyltransferase</fullName>
        <ecNumber evidence="11">2.5.1.39</ecNumber>
    </recommendedName>
</protein>
<dbReference type="InterPro" id="IPR006371">
    <property type="entry name" value="Polyprenyltransferase_UbiA-li"/>
</dbReference>
<evidence type="ECO:0000256" key="5">
    <source>
        <dbReference type="ARBA" id="ARBA00022519"/>
    </source>
</evidence>
<dbReference type="Proteomes" id="UP000509742">
    <property type="component" value="Chromosome"/>
</dbReference>
<gene>
    <name evidence="14" type="primary">ubiA</name>
    <name evidence="13" type="ORF">NHP190020_02340</name>
    <name evidence="14" type="ORF">SNTW_02800</name>
</gene>
<feature type="transmembrane region" description="Helical" evidence="12">
    <location>
        <begin position="165"/>
        <end position="184"/>
    </location>
</feature>
<evidence type="ECO:0000256" key="10">
    <source>
        <dbReference type="ARBA" id="ARBA00023136"/>
    </source>
</evidence>
<keyword evidence="4" id="KW-1003">Cell membrane</keyword>
<sequence length="293" mass="32659">MLKKLKLLGDLVAIEHTVFSGMFILIAIVVSSTQARLSLWFGLKALLLCALALLFARNFAMGFNRLVDRKFDIKNTRTYNRPSVDGRIGIWTLRGFCLANALLFVWVSFLINALAFKLSFVFLLILGGYSYMKRFSYLAHLVLGICLGLAPLAGVIAILGYIPLWSLLLALGVVFWVTGFDLLYSLQDIEFDRKEGLYSVPAIFGEQITLKLSRLAHALAVLCWIGFVSSAQLGLAAALGVGVCLCILIYEQWLVYRDFKNIPKAFFVSNGYLGLVFLGFIVLDRGVWLAKHL</sequence>
<keyword evidence="5" id="KW-0997">Cell inner membrane</keyword>
<dbReference type="Gene3D" id="1.10.357.140">
    <property type="entry name" value="UbiA prenyltransferase"/>
    <property type="match status" value="1"/>
</dbReference>
<evidence type="ECO:0000256" key="12">
    <source>
        <dbReference type="SAM" id="Phobius"/>
    </source>
</evidence>
<organism evidence="14 15">
    <name type="scientific">Helicobacter suis</name>
    <dbReference type="NCBI Taxonomy" id="104628"/>
    <lineage>
        <taxon>Bacteria</taxon>
        <taxon>Pseudomonadati</taxon>
        <taxon>Campylobacterota</taxon>
        <taxon>Epsilonproteobacteria</taxon>
        <taxon>Campylobacterales</taxon>
        <taxon>Helicobacteraceae</taxon>
        <taxon>Helicobacter</taxon>
    </lineage>
</organism>
<comment type="cofactor">
    <cofactor evidence="1">
        <name>Mg(2+)</name>
        <dbReference type="ChEBI" id="CHEBI:18420"/>
    </cofactor>
</comment>
<feature type="transmembrane region" description="Helical" evidence="12">
    <location>
        <begin position="219"/>
        <end position="250"/>
    </location>
</feature>
<keyword evidence="9 12" id="KW-1133">Transmembrane helix</keyword>
<dbReference type="OrthoDB" id="9782418at2"/>
<proteinExistence type="inferred from homology"/>
<feature type="transmembrane region" description="Helical" evidence="12">
    <location>
        <begin position="113"/>
        <end position="131"/>
    </location>
</feature>
<dbReference type="GO" id="GO:0005886">
    <property type="term" value="C:plasma membrane"/>
    <property type="evidence" value="ECO:0007669"/>
    <property type="project" value="TreeGrafter"/>
</dbReference>
<comment type="similarity">
    <text evidence="3">Belongs to the UbiA prenyltransferase family.</text>
</comment>
<dbReference type="Proteomes" id="UP000317935">
    <property type="component" value="Chromosome"/>
</dbReference>
<feature type="transmembrane region" description="Helical" evidence="12">
    <location>
        <begin position="138"/>
        <end position="159"/>
    </location>
</feature>
<evidence type="ECO:0000256" key="2">
    <source>
        <dbReference type="ARBA" id="ARBA00004141"/>
    </source>
</evidence>
<evidence type="ECO:0000256" key="7">
    <source>
        <dbReference type="ARBA" id="ARBA00022688"/>
    </source>
</evidence>
<dbReference type="GO" id="GO:0006744">
    <property type="term" value="P:ubiquinone biosynthetic process"/>
    <property type="evidence" value="ECO:0007669"/>
    <property type="project" value="UniProtKB-KW"/>
</dbReference>
<dbReference type="PANTHER" id="PTHR11048:SF28">
    <property type="entry name" value="4-HYDROXYBENZOATE POLYPRENYLTRANSFERASE, MITOCHONDRIAL"/>
    <property type="match status" value="1"/>
</dbReference>
<dbReference type="Pfam" id="PF01040">
    <property type="entry name" value="UbiA"/>
    <property type="match status" value="1"/>
</dbReference>
<dbReference type="GeneID" id="56928131"/>
<keyword evidence="6 14" id="KW-0808">Transferase</keyword>
<dbReference type="EMBL" id="AP019774">
    <property type="protein sequence ID" value="BCD69635.1"/>
    <property type="molecule type" value="Genomic_DNA"/>
</dbReference>
<feature type="transmembrane region" description="Helical" evidence="12">
    <location>
        <begin position="12"/>
        <end position="33"/>
    </location>
</feature>
<evidence type="ECO:0000313" key="14">
    <source>
        <dbReference type="EMBL" id="BCD69635.1"/>
    </source>
</evidence>
<evidence type="ECO:0000256" key="8">
    <source>
        <dbReference type="ARBA" id="ARBA00022692"/>
    </source>
</evidence>
<dbReference type="AlphaFoldDB" id="A0A6J4CWS2"/>
<dbReference type="EC" id="2.5.1.39" evidence="11"/>
<dbReference type="EMBL" id="AP023036">
    <property type="protein sequence ID" value="BCD45195.1"/>
    <property type="molecule type" value="Genomic_DNA"/>
</dbReference>
<reference evidence="13 16" key="2">
    <citation type="submission" date="2020-04" db="EMBL/GenBank/DDBJ databases">
        <title>Genomic analysis of gastric non-Helicobacter pylori Helicobacters isolated in Japan.</title>
        <authorList>
            <person name="Suzuki M."/>
            <person name="Rimbara E."/>
        </authorList>
    </citation>
    <scope>NUCLEOTIDE SEQUENCE [LARGE SCALE GENOMIC DNA]</scope>
    <source>
        <strain evidence="13 16">NHP19-0020</strain>
    </source>
</reference>
<evidence type="ECO:0000313" key="13">
    <source>
        <dbReference type="EMBL" id="BCD45195.1"/>
    </source>
</evidence>
<dbReference type="InterPro" id="IPR044878">
    <property type="entry name" value="UbiA_sf"/>
</dbReference>
<dbReference type="CDD" id="cd13959">
    <property type="entry name" value="PT_UbiA_COQ2"/>
    <property type="match status" value="1"/>
</dbReference>
<dbReference type="NCBIfam" id="NF041585">
    <property type="entry name" value="MqnP_Cj_Hp"/>
    <property type="match status" value="1"/>
</dbReference>
<dbReference type="FunFam" id="1.10.357.140:FF:000008">
    <property type="entry name" value="4-hydroxybenzoate octaprenyltransferase"/>
    <property type="match status" value="1"/>
</dbReference>
<dbReference type="GO" id="GO:0008412">
    <property type="term" value="F:4-hydroxybenzoate polyprenyltransferase activity"/>
    <property type="evidence" value="ECO:0007669"/>
    <property type="project" value="UniProtKB-EC"/>
</dbReference>
<dbReference type="InterPro" id="IPR000537">
    <property type="entry name" value="UbiA_prenyltransferase"/>
</dbReference>
<dbReference type="FunFam" id="1.20.120.1780:FF:000001">
    <property type="entry name" value="4-hydroxybenzoate octaprenyltransferase"/>
    <property type="match status" value="1"/>
</dbReference>
<reference evidence="14 15" key="1">
    <citation type="submission" date="2019-06" db="EMBL/GenBank/DDBJ databases">
        <title>Complete genome sequence of Helicobacter suis SNTW101c.</title>
        <authorList>
            <person name="Rimbara E."/>
            <person name="Suzuki M."/>
            <person name="Matsui H."/>
            <person name="Nakamura M."/>
            <person name="Mori S."/>
            <person name="Shibayama K."/>
        </authorList>
    </citation>
    <scope>NUCLEOTIDE SEQUENCE [LARGE SCALE GENOMIC DNA]</scope>
    <source>
        <strain evidence="14 15">SNTW101c</strain>
    </source>
</reference>
<keyword evidence="16" id="KW-1185">Reference proteome</keyword>
<evidence type="ECO:0000256" key="9">
    <source>
        <dbReference type="ARBA" id="ARBA00022989"/>
    </source>
</evidence>
<evidence type="ECO:0000256" key="6">
    <source>
        <dbReference type="ARBA" id="ARBA00022679"/>
    </source>
</evidence>
<comment type="subcellular location">
    <subcellularLocation>
        <location evidence="2">Membrane</location>
        <topology evidence="2">Multi-pass membrane protein</topology>
    </subcellularLocation>
</comment>
<dbReference type="PANTHER" id="PTHR11048">
    <property type="entry name" value="PRENYLTRANSFERASES"/>
    <property type="match status" value="1"/>
</dbReference>
<evidence type="ECO:0000256" key="11">
    <source>
        <dbReference type="ARBA" id="ARBA00034524"/>
    </source>
</evidence>
<dbReference type="NCBIfam" id="TIGR01475">
    <property type="entry name" value="ubiA_other"/>
    <property type="match status" value="1"/>
</dbReference>
<evidence type="ECO:0000313" key="15">
    <source>
        <dbReference type="Proteomes" id="UP000317935"/>
    </source>
</evidence>
<evidence type="ECO:0000313" key="16">
    <source>
        <dbReference type="Proteomes" id="UP000509742"/>
    </source>
</evidence>
<keyword evidence="10 12" id="KW-0472">Membrane</keyword>
<name>A0A6J4CWS2_9HELI</name>